<gene>
    <name evidence="1" type="ORF">LPB072_11905</name>
    <name evidence="2" type="ORF">LPB72_10525</name>
</gene>
<protein>
    <recommendedName>
        <fullName evidence="5">Type VI secretion protein</fullName>
    </recommendedName>
</protein>
<dbReference type="STRING" id="1763535.LPB072_11905"/>
<dbReference type="OrthoDB" id="8912542at2"/>
<organism evidence="1 4">
    <name type="scientific">Hydrogenophaga crassostreae</name>
    <dbReference type="NCBI Taxonomy" id="1763535"/>
    <lineage>
        <taxon>Bacteria</taxon>
        <taxon>Pseudomonadati</taxon>
        <taxon>Pseudomonadota</taxon>
        <taxon>Betaproteobacteria</taxon>
        <taxon>Burkholderiales</taxon>
        <taxon>Comamonadaceae</taxon>
        <taxon>Hydrogenophaga</taxon>
    </lineage>
</organism>
<evidence type="ECO:0000313" key="2">
    <source>
        <dbReference type="EMBL" id="OAD41742.1"/>
    </source>
</evidence>
<name>A0A167HU61_9BURK</name>
<dbReference type="EMBL" id="LVWD01000013">
    <property type="protein sequence ID" value="OAD41742.1"/>
    <property type="molecule type" value="Genomic_DNA"/>
</dbReference>
<keyword evidence="3" id="KW-1185">Reference proteome</keyword>
<evidence type="ECO:0000313" key="3">
    <source>
        <dbReference type="Proteomes" id="UP000185657"/>
    </source>
</evidence>
<evidence type="ECO:0000313" key="1">
    <source>
        <dbReference type="EMBL" id="AOW13452.1"/>
    </source>
</evidence>
<dbReference type="AlphaFoldDB" id="A0A167HU61"/>
<dbReference type="EMBL" id="CP017476">
    <property type="protein sequence ID" value="AOW13452.1"/>
    <property type="molecule type" value="Genomic_DNA"/>
</dbReference>
<dbReference type="Proteomes" id="UP000185680">
    <property type="component" value="Chromosome"/>
</dbReference>
<reference evidence="1 4" key="2">
    <citation type="submission" date="2016-10" db="EMBL/GenBank/DDBJ databases">
        <title>Hydorgenophaga sp. LPB0072 isolated from gastropod.</title>
        <authorList>
            <person name="Kim E."/>
            <person name="Yi H."/>
        </authorList>
    </citation>
    <scope>NUCLEOTIDE SEQUENCE [LARGE SCALE GENOMIC DNA]</scope>
    <source>
        <strain evidence="1 4">LPB0072</strain>
    </source>
</reference>
<dbReference type="RefSeq" id="WP_066089924.1">
    <property type="nucleotide sequence ID" value="NZ_CP017476.1"/>
</dbReference>
<sequence>MRIIAIVFGILTYSEIASAQWAVLDQSVLDMVEKINNTSSGSANALTHFADQALLDADFKTIPLANPEKYIGTTADCGDEKLNANHYNACIGLRNLRIKTLEQTFDILKNINDRRESIKTVVNNGSGTSNAGALQKQQFILQGIQANLQNDSTQLQALHFGYKQREAMFEMQMAEARRATDTRAAPGPAGLSITLPVKFPR</sequence>
<proteinExistence type="predicted"/>
<dbReference type="Proteomes" id="UP000185657">
    <property type="component" value="Unassembled WGS sequence"/>
</dbReference>
<evidence type="ECO:0008006" key="5">
    <source>
        <dbReference type="Google" id="ProtNLM"/>
    </source>
</evidence>
<accession>A0A167HU61</accession>
<reference evidence="2 3" key="1">
    <citation type="submission" date="2016-02" db="EMBL/GenBank/DDBJ databases">
        <title>Draft genome sequence of Hydrogenophaga sp. LPB0072.</title>
        <authorList>
            <person name="Shin S.-K."/>
            <person name="Yi H."/>
        </authorList>
    </citation>
    <scope>NUCLEOTIDE SEQUENCE [LARGE SCALE GENOMIC DNA]</scope>
    <source>
        <strain evidence="2 3">LPB0072</strain>
    </source>
</reference>
<dbReference type="KEGG" id="hyl:LPB072_11905"/>
<evidence type="ECO:0000313" key="4">
    <source>
        <dbReference type="Proteomes" id="UP000185680"/>
    </source>
</evidence>